<gene>
    <name evidence="2" type="ORF">N7452_004870</name>
</gene>
<dbReference type="PANTHER" id="PTHR35587">
    <property type="entry name" value="EXPRESSED PROTEIN"/>
    <property type="match status" value="1"/>
</dbReference>
<evidence type="ECO:0000313" key="3">
    <source>
        <dbReference type="Proteomes" id="UP001147695"/>
    </source>
</evidence>
<feature type="compositionally biased region" description="Basic residues" evidence="1">
    <location>
        <begin position="90"/>
        <end position="99"/>
    </location>
</feature>
<proteinExistence type="predicted"/>
<evidence type="ECO:0000313" key="2">
    <source>
        <dbReference type="EMBL" id="KAJ5338142.1"/>
    </source>
</evidence>
<protein>
    <submittedName>
        <fullName evidence="2">Uncharacterized protein</fullName>
    </submittedName>
</protein>
<feature type="compositionally biased region" description="Basic and acidic residues" evidence="1">
    <location>
        <begin position="171"/>
        <end position="182"/>
    </location>
</feature>
<accession>A0A9W9QHL3</accession>
<reference evidence="2" key="1">
    <citation type="submission" date="2022-12" db="EMBL/GenBank/DDBJ databases">
        <authorList>
            <person name="Petersen C."/>
        </authorList>
    </citation>
    <scope>NUCLEOTIDE SEQUENCE</scope>
    <source>
        <strain evidence="2">IBT 35673</strain>
    </source>
</reference>
<feature type="compositionally biased region" description="Polar residues" evidence="1">
    <location>
        <begin position="158"/>
        <end position="169"/>
    </location>
</feature>
<name>A0A9W9QHL3_PENBR</name>
<reference evidence="2" key="2">
    <citation type="journal article" date="2023" name="IMA Fungus">
        <title>Comparative genomic study of the Penicillium genus elucidates a diverse pangenome and 15 lateral gene transfer events.</title>
        <authorList>
            <person name="Petersen C."/>
            <person name="Sorensen T."/>
            <person name="Nielsen M.R."/>
            <person name="Sondergaard T.E."/>
            <person name="Sorensen J.L."/>
            <person name="Fitzpatrick D.A."/>
            <person name="Frisvad J.C."/>
            <person name="Nielsen K.L."/>
        </authorList>
    </citation>
    <scope>NUCLEOTIDE SEQUENCE</scope>
    <source>
        <strain evidence="2">IBT 35673</strain>
    </source>
</reference>
<comment type="caution">
    <text evidence="2">The sequence shown here is derived from an EMBL/GenBank/DDBJ whole genome shotgun (WGS) entry which is preliminary data.</text>
</comment>
<organism evidence="2 3">
    <name type="scientific">Penicillium brevicompactum</name>
    <dbReference type="NCBI Taxonomy" id="5074"/>
    <lineage>
        <taxon>Eukaryota</taxon>
        <taxon>Fungi</taxon>
        <taxon>Dikarya</taxon>
        <taxon>Ascomycota</taxon>
        <taxon>Pezizomycotina</taxon>
        <taxon>Eurotiomycetes</taxon>
        <taxon>Eurotiomycetidae</taxon>
        <taxon>Eurotiales</taxon>
        <taxon>Aspergillaceae</taxon>
        <taxon>Penicillium</taxon>
    </lineage>
</organism>
<dbReference type="AlphaFoldDB" id="A0A9W9QHL3"/>
<feature type="compositionally biased region" description="Basic residues" evidence="1">
    <location>
        <begin position="22"/>
        <end position="31"/>
    </location>
</feature>
<dbReference type="PANTHER" id="PTHR35587:SF4">
    <property type="match status" value="1"/>
</dbReference>
<sequence>MQKQSENDAPPTKSNINTGVPPKRKPPKLRKGPPSEQKANGVNGSTTSSVPDLTHSNSPSSNSGSTASKKEQSEGKSPSPEPIPQVERQRTRHHRRARQAPKSQEPDQYQETDSEQRENRSQERRKIKEKRVSRVLNPAESHGEVAQPRNNAGGLVPTAQTGGVEQVTESIEEKPQSGKSDQLRLRLDLNLDIEVELKAKIRGDLTLQLLYVPFKSSLG</sequence>
<evidence type="ECO:0000256" key="1">
    <source>
        <dbReference type="SAM" id="MobiDB-lite"/>
    </source>
</evidence>
<dbReference type="Proteomes" id="UP001147695">
    <property type="component" value="Unassembled WGS sequence"/>
</dbReference>
<feature type="region of interest" description="Disordered" evidence="1">
    <location>
        <begin position="1"/>
        <end position="182"/>
    </location>
</feature>
<dbReference type="EMBL" id="JAPZBQ010000003">
    <property type="protein sequence ID" value="KAJ5338142.1"/>
    <property type="molecule type" value="Genomic_DNA"/>
</dbReference>
<feature type="compositionally biased region" description="Polar residues" evidence="1">
    <location>
        <begin position="37"/>
        <end position="55"/>
    </location>
</feature>
<feature type="compositionally biased region" description="Low complexity" evidence="1">
    <location>
        <begin position="56"/>
        <end position="67"/>
    </location>
</feature>
<feature type="compositionally biased region" description="Basic and acidic residues" evidence="1">
    <location>
        <begin position="114"/>
        <end position="132"/>
    </location>
</feature>